<comment type="similarity">
    <text evidence="2">Belongs to the TPP enzyme family.</text>
</comment>
<organism evidence="4 5">
    <name type="scientific">Heterodera trifolii</name>
    <dbReference type="NCBI Taxonomy" id="157864"/>
    <lineage>
        <taxon>Eukaryota</taxon>
        <taxon>Metazoa</taxon>
        <taxon>Ecdysozoa</taxon>
        <taxon>Nematoda</taxon>
        <taxon>Chromadorea</taxon>
        <taxon>Rhabditida</taxon>
        <taxon>Tylenchina</taxon>
        <taxon>Tylenchomorpha</taxon>
        <taxon>Tylenchoidea</taxon>
        <taxon>Heteroderidae</taxon>
        <taxon>Heteroderinae</taxon>
        <taxon>Heterodera</taxon>
    </lineage>
</organism>
<evidence type="ECO:0000313" key="4">
    <source>
        <dbReference type="EMBL" id="KAL3075406.1"/>
    </source>
</evidence>
<dbReference type="SUPFAM" id="SSF52518">
    <property type="entry name" value="Thiamin diphosphate-binding fold (THDP-binding)"/>
    <property type="match status" value="1"/>
</dbReference>
<dbReference type="InterPro" id="IPR029061">
    <property type="entry name" value="THDP-binding"/>
</dbReference>
<feature type="domain" description="Thiamine pyrophosphate enzyme N-terminal TPP-binding" evidence="3">
    <location>
        <begin position="78"/>
        <end position="136"/>
    </location>
</feature>
<dbReference type="EMBL" id="JBICBT010001277">
    <property type="protein sequence ID" value="KAL3075406.1"/>
    <property type="molecule type" value="Genomic_DNA"/>
</dbReference>
<dbReference type="InterPro" id="IPR045229">
    <property type="entry name" value="TPP_enz"/>
</dbReference>
<reference evidence="4 5" key="1">
    <citation type="submission" date="2024-10" db="EMBL/GenBank/DDBJ databases">
        <authorList>
            <person name="Kim D."/>
        </authorList>
    </citation>
    <scope>NUCLEOTIDE SEQUENCE [LARGE SCALE GENOMIC DNA]</scope>
    <source>
        <strain evidence="4">BH-2024</strain>
    </source>
</reference>
<evidence type="ECO:0000313" key="5">
    <source>
        <dbReference type="Proteomes" id="UP001620626"/>
    </source>
</evidence>
<dbReference type="Gene3D" id="3.40.50.970">
    <property type="match status" value="1"/>
</dbReference>
<dbReference type="AlphaFoldDB" id="A0ABD2I8F7"/>
<dbReference type="PANTHER" id="PTHR18968:SF166">
    <property type="entry name" value="2-HYDROXYACYL-COA LYASE 2"/>
    <property type="match status" value="1"/>
</dbReference>
<comment type="caution">
    <text evidence="4">The sequence shown here is derived from an EMBL/GenBank/DDBJ whole genome shotgun (WGS) entry which is preliminary data.</text>
</comment>
<dbReference type="CDD" id="cd07035">
    <property type="entry name" value="TPP_PYR_POX_like"/>
    <property type="match status" value="1"/>
</dbReference>
<gene>
    <name evidence="4" type="ORF">niasHT_036126</name>
</gene>
<proteinExistence type="inferred from homology"/>
<comment type="cofactor">
    <cofactor evidence="1">
        <name>thiamine diphosphate</name>
        <dbReference type="ChEBI" id="CHEBI:58937"/>
    </cofactor>
</comment>
<dbReference type="InterPro" id="IPR012001">
    <property type="entry name" value="Thiamin_PyroP_enz_TPP-bd_dom"/>
</dbReference>
<dbReference type="Proteomes" id="UP001620626">
    <property type="component" value="Unassembled WGS sequence"/>
</dbReference>
<name>A0ABD2I8F7_9BILA</name>
<accession>A0ABD2I8F7</accession>
<evidence type="ECO:0000256" key="2">
    <source>
        <dbReference type="ARBA" id="ARBA00007812"/>
    </source>
</evidence>
<dbReference type="Pfam" id="PF02776">
    <property type="entry name" value="TPP_enzyme_N"/>
    <property type="match status" value="1"/>
</dbReference>
<keyword evidence="5" id="KW-1185">Reference proteome</keyword>
<protein>
    <recommendedName>
        <fullName evidence="3">Thiamine pyrophosphate enzyme N-terminal TPP-binding domain-containing protein</fullName>
    </recommendedName>
</protein>
<evidence type="ECO:0000259" key="3">
    <source>
        <dbReference type="Pfam" id="PF02776"/>
    </source>
</evidence>
<dbReference type="PANTHER" id="PTHR18968">
    <property type="entry name" value="THIAMINE PYROPHOSPHATE ENZYMES"/>
    <property type="match status" value="1"/>
</dbReference>
<evidence type="ECO:0000256" key="1">
    <source>
        <dbReference type="ARBA" id="ARBA00001964"/>
    </source>
</evidence>
<sequence>MGTQQSVLSTTIWDEEAISSNGATRINPAVQRNRKGKQQQYKTNGIRDGHTCAAQITAHKKGDSVQPGKSKTLWENLHGGELVAEVLKAHRVRELFTLCGGHISPILVACEQIVIRVLDMRHETTAVFAADAAARLR</sequence>